<dbReference type="GO" id="GO:0042273">
    <property type="term" value="P:ribosomal large subunit biogenesis"/>
    <property type="evidence" value="ECO:0007669"/>
    <property type="project" value="TreeGrafter"/>
</dbReference>
<reference evidence="5 6" key="1">
    <citation type="journal article" date="2015" name="Fungal Genet. Biol.">
        <title>Evolution of novel wood decay mechanisms in Agaricales revealed by the genome sequences of Fistulina hepatica and Cylindrobasidium torrendii.</title>
        <authorList>
            <person name="Floudas D."/>
            <person name="Held B.W."/>
            <person name="Riley R."/>
            <person name="Nagy L.G."/>
            <person name="Koehler G."/>
            <person name="Ransdell A.S."/>
            <person name="Younus H."/>
            <person name="Chow J."/>
            <person name="Chiniquy J."/>
            <person name="Lipzen A."/>
            <person name="Tritt A."/>
            <person name="Sun H."/>
            <person name="Haridas S."/>
            <person name="LaButti K."/>
            <person name="Ohm R.A."/>
            <person name="Kues U."/>
            <person name="Blanchette R.A."/>
            <person name="Grigoriev I.V."/>
            <person name="Minto R.E."/>
            <person name="Hibbett D.S."/>
        </authorList>
    </citation>
    <scope>NUCLEOTIDE SEQUENCE [LARGE SCALE GENOMIC DNA]</scope>
    <source>
        <strain evidence="5 6">ATCC 64428</strain>
    </source>
</reference>
<feature type="compositionally biased region" description="Acidic residues" evidence="4">
    <location>
        <begin position="88"/>
        <end position="113"/>
    </location>
</feature>
<keyword evidence="3" id="KW-0539">Nucleus</keyword>
<dbReference type="Proteomes" id="UP000054144">
    <property type="component" value="Unassembled WGS sequence"/>
</dbReference>
<dbReference type="OrthoDB" id="10266662at2759"/>
<dbReference type="PANTHER" id="PTHR12687:SF4">
    <property type="entry name" value="NUCLEOLAR COMPLEX PROTEIN 2 HOMOLOG"/>
    <property type="match status" value="1"/>
</dbReference>
<comment type="similarity">
    <text evidence="2">Belongs to the NOC2 family.</text>
</comment>
<feature type="compositionally biased region" description="Basic residues" evidence="4">
    <location>
        <begin position="16"/>
        <end position="41"/>
    </location>
</feature>
<dbReference type="GO" id="GO:0005654">
    <property type="term" value="C:nucleoplasm"/>
    <property type="evidence" value="ECO:0007669"/>
    <property type="project" value="TreeGrafter"/>
</dbReference>
<evidence type="ECO:0000256" key="3">
    <source>
        <dbReference type="ARBA" id="ARBA00023242"/>
    </source>
</evidence>
<dbReference type="GO" id="GO:0030690">
    <property type="term" value="C:Noc1p-Noc2p complex"/>
    <property type="evidence" value="ECO:0007669"/>
    <property type="project" value="TreeGrafter"/>
</dbReference>
<evidence type="ECO:0000256" key="4">
    <source>
        <dbReference type="SAM" id="MobiDB-lite"/>
    </source>
</evidence>
<feature type="compositionally biased region" description="Low complexity" evidence="4">
    <location>
        <begin position="1"/>
        <end position="15"/>
    </location>
</feature>
<dbReference type="InterPro" id="IPR005343">
    <property type="entry name" value="Noc2"/>
</dbReference>
<sequence>MGKVSKSFKKFAASGKLKKTIQARRKHKETVKKINSRKAGKARPDAAHADEDEDVNDEDVSEQGDVPRNKGMSVDEFLSGGFMNMDVDGAEENAESQDEEDAEQDEDNDDDDAASFASVDDLEDEGEAHFMELSNLAEKDPEFYKYLQENDRELLEFDPSADDIEIDSDEEGADKEEMEAPTIPPLTKKIIREWQKSLLEHRSLRSLRKLLLAFRSAVHSKQDDRNSIWSIESSSVYDKLVSTTLTYTPMVLQHHIPYKSLPDGKFKPPPQSPKFKALQKMILSYFYNVVHLLSQLSDEDQLRLALTESAKIIPYVLSGRKAVKLYLKQCLQLWSATTSSDNTRVAAFMAVMQLATSTDEAVLDTVLKSTYLSLVRSCKSTNAHTLPAINLMKNTASEVFCLDHTASYQHAFGYIRQLAIHLRNSMKVKTKESYKQVYNWQYVHCIDFWCIVLARTCQDEDGELRALIYPLVQVSLGAIRLMTNSRSYPFHLHVLRSLVHLTQRTRTFIPLAPYIVPILVNTLGISKAKPSTLKPLDLEVQIRAPHQYLNTRVYTEGVVEEAAHLLVEWLAAPAVLGSIAFPEVVVPVRVALRKALKKCHSAKDAAGVKTLLERVEESARVIEQRRAGVTFAPANMERVADWERELAQKMGELPISKYAVLQRRKLEQRRKMARKAMEGDAEIIDQ</sequence>
<gene>
    <name evidence="5" type="ORF">FISHEDRAFT_73479</name>
</gene>
<feature type="compositionally biased region" description="Acidic residues" evidence="4">
    <location>
        <begin position="50"/>
        <end position="62"/>
    </location>
</feature>
<dbReference type="GO" id="GO:0030691">
    <property type="term" value="C:Noc2p-Noc3p complex"/>
    <property type="evidence" value="ECO:0007669"/>
    <property type="project" value="TreeGrafter"/>
</dbReference>
<dbReference type="Pfam" id="PF03715">
    <property type="entry name" value="Noc2"/>
    <property type="match status" value="1"/>
</dbReference>
<proteinExistence type="inferred from homology"/>
<evidence type="ECO:0000313" key="6">
    <source>
        <dbReference type="Proteomes" id="UP000054144"/>
    </source>
</evidence>
<feature type="region of interest" description="Disordered" evidence="4">
    <location>
        <begin position="1"/>
        <end position="114"/>
    </location>
</feature>
<evidence type="ECO:0000256" key="1">
    <source>
        <dbReference type="ARBA" id="ARBA00004123"/>
    </source>
</evidence>
<evidence type="ECO:0000313" key="5">
    <source>
        <dbReference type="EMBL" id="KIY48506.1"/>
    </source>
</evidence>
<organism evidence="5 6">
    <name type="scientific">Fistulina hepatica ATCC 64428</name>
    <dbReference type="NCBI Taxonomy" id="1128425"/>
    <lineage>
        <taxon>Eukaryota</taxon>
        <taxon>Fungi</taxon>
        <taxon>Dikarya</taxon>
        <taxon>Basidiomycota</taxon>
        <taxon>Agaricomycotina</taxon>
        <taxon>Agaricomycetes</taxon>
        <taxon>Agaricomycetidae</taxon>
        <taxon>Agaricales</taxon>
        <taxon>Fistulinaceae</taxon>
        <taxon>Fistulina</taxon>
    </lineage>
</organism>
<evidence type="ECO:0000256" key="2">
    <source>
        <dbReference type="ARBA" id="ARBA00005907"/>
    </source>
</evidence>
<dbReference type="GO" id="GO:0005730">
    <property type="term" value="C:nucleolus"/>
    <property type="evidence" value="ECO:0007669"/>
    <property type="project" value="TreeGrafter"/>
</dbReference>
<dbReference type="AlphaFoldDB" id="A0A0D7AF40"/>
<dbReference type="EMBL" id="KN881832">
    <property type="protein sequence ID" value="KIY48506.1"/>
    <property type="molecule type" value="Genomic_DNA"/>
</dbReference>
<keyword evidence="6" id="KW-1185">Reference proteome</keyword>
<comment type="subcellular location">
    <subcellularLocation>
        <location evidence="1">Nucleus</location>
    </subcellularLocation>
</comment>
<name>A0A0D7AF40_9AGAR</name>
<accession>A0A0D7AF40</accession>
<dbReference type="PANTHER" id="PTHR12687">
    <property type="entry name" value="NUCLEOLAR COMPLEX 2 AND RAD4-RELATED"/>
    <property type="match status" value="1"/>
</dbReference>
<protein>
    <submittedName>
        <fullName evidence="5">Noc2-domain-containing protein</fullName>
    </submittedName>
</protein>